<reference evidence="1 2" key="1">
    <citation type="submission" date="2022-09" db="EMBL/GenBank/DDBJ databases">
        <title>Whole genome sequencing analysis of tet(X)-positive Empedobacter falsenii YWS9-3.</title>
        <authorList>
            <person name="Chen C."/>
            <person name="Lv Y.-L."/>
        </authorList>
    </citation>
    <scope>NUCLEOTIDE SEQUENCE [LARGE SCALE GENOMIC DNA]</scope>
    <source>
        <strain evidence="1 2">YWS9-3_T</strain>
    </source>
</reference>
<keyword evidence="1" id="KW-0808">Transferase</keyword>
<dbReference type="PANTHER" id="PTHR12526">
    <property type="entry name" value="GLYCOSYLTRANSFERASE"/>
    <property type="match status" value="1"/>
</dbReference>
<name>A0ABY8V5Q7_9FLAO</name>
<dbReference type="Pfam" id="PF13692">
    <property type="entry name" value="Glyco_trans_1_4"/>
    <property type="match status" value="1"/>
</dbReference>
<dbReference type="EMBL" id="CP106831">
    <property type="protein sequence ID" value="WIH96251.1"/>
    <property type="molecule type" value="Genomic_DNA"/>
</dbReference>
<evidence type="ECO:0000313" key="2">
    <source>
        <dbReference type="Proteomes" id="UP001223501"/>
    </source>
</evidence>
<evidence type="ECO:0000313" key="1">
    <source>
        <dbReference type="EMBL" id="WIH96251.1"/>
    </source>
</evidence>
<protein>
    <submittedName>
        <fullName evidence="1">Glycosyltransferase</fullName>
        <ecNumber evidence="1">2.4.-.-</ecNumber>
    </submittedName>
</protein>
<proteinExistence type="predicted"/>
<organism evidence="1 2">
    <name type="scientific">Empedobacter falsenii</name>
    <dbReference type="NCBI Taxonomy" id="343874"/>
    <lineage>
        <taxon>Bacteria</taxon>
        <taxon>Pseudomonadati</taxon>
        <taxon>Bacteroidota</taxon>
        <taxon>Flavobacteriia</taxon>
        <taxon>Flavobacteriales</taxon>
        <taxon>Weeksellaceae</taxon>
        <taxon>Empedobacter</taxon>
    </lineage>
</organism>
<dbReference type="EC" id="2.4.-.-" evidence="1"/>
<keyword evidence="1" id="KW-0328">Glycosyltransferase</keyword>
<dbReference type="RefSeq" id="WP_284582886.1">
    <property type="nucleotide sequence ID" value="NZ_CP106831.1"/>
</dbReference>
<sequence length="343" mass="39551">MKAVFLIANYVPHQLTSMNTLVEEYKVNILSYSISEKFKYIPEKKENFQPILFKDQPKKQVYQDILKFNPSVLVVAGWMIKDYVWIAKQIKKNTKIKVVAMSDTPWYGTLKQKINAWISPLHLKKAFDYLWVAGFRQYDYARKLGFANNQIIFNSLSADNKLFHHVEIERKKTNYPKNFLYVGRFAPEKGLNILLEAWEKIQDKQGWTLTLIGDGPLKNEFIHREDIKIKDYMAHDELLMEMQNAGCFVLPSLHEPWALVIHEAACAGLPIICTEVCGAAPHFVIDKFNGFQVNKGDSHDLANKIVFLMNHTDNELIEMSTKSRVLSNRISPDITVASLLAKI</sequence>
<dbReference type="SUPFAM" id="SSF53756">
    <property type="entry name" value="UDP-Glycosyltransferase/glycogen phosphorylase"/>
    <property type="match status" value="1"/>
</dbReference>
<dbReference type="GO" id="GO:0016757">
    <property type="term" value="F:glycosyltransferase activity"/>
    <property type="evidence" value="ECO:0007669"/>
    <property type="project" value="UniProtKB-KW"/>
</dbReference>
<keyword evidence="2" id="KW-1185">Reference proteome</keyword>
<gene>
    <name evidence="1" type="ORF">OBA43_08125</name>
</gene>
<dbReference type="PANTHER" id="PTHR12526:SF630">
    <property type="entry name" value="GLYCOSYLTRANSFERASE"/>
    <property type="match status" value="1"/>
</dbReference>
<accession>A0ABY8V5Q7</accession>
<dbReference type="Gene3D" id="3.40.50.2000">
    <property type="entry name" value="Glycogen Phosphorylase B"/>
    <property type="match status" value="2"/>
</dbReference>
<dbReference type="Proteomes" id="UP001223501">
    <property type="component" value="Chromosome"/>
</dbReference>